<feature type="compositionally biased region" description="Basic residues" evidence="1">
    <location>
        <begin position="4237"/>
        <end position="4251"/>
    </location>
</feature>
<feature type="compositionally biased region" description="Acidic residues" evidence="1">
    <location>
        <begin position="196"/>
        <end position="209"/>
    </location>
</feature>
<feature type="compositionally biased region" description="Polar residues" evidence="1">
    <location>
        <begin position="2977"/>
        <end position="3010"/>
    </location>
</feature>
<feature type="compositionally biased region" description="Polar residues" evidence="1">
    <location>
        <begin position="3658"/>
        <end position="3668"/>
    </location>
</feature>
<accession>A0A1S4EVV1</accession>
<dbReference type="Gene3D" id="2.60.200.20">
    <property type="match status" value="1"/>
</dbReference>
<dbReference type="SUPFAM" id="SSF49879">
    <property type="entry name" value="SMAD/FHA domain"/>
    <property type="match status" value="1"/>
</dbReference>
<feature type="compositionally biased region" description="Acidic residues" evidence="1">
    <location>
        <begin position="3287"/>
        <end position="3298"/>
    </location>
</feature>
<feature type="region of interest" description="Disordered" evidence="1">
    <location>
        <begin position="1444"/>
        <end position="1475"/>
    </location>
</feature>
<feature type="region of interest" description="Disordered" evidence="1">
    <location>
        <begin position="2825"/>
        <end position="2844"/>
    </location>
</feature>
<feature type="region of interest" description="Disordered" evidence="1">
    <location>
        <begin position="192"/>
        <end position="289"/>
    </location>
</feature>
<feature type="compositionally biased region" description="Polar residues" evidence="1">
    <location>
        <begin position="1458"/>
        <end position="1467"/>
    </location>
</feature>
<sequence length="4290" mass="462816">MALLSGARLCVLRKKGDGVIREVPIRTNFVKIGSEVHCTIRLKSELTEQLHCKIFVRNEKVMIANYSSKNPITVDGKVINKRGPLSDGSVIEVCGTRFRWQFDESLLPARTEKSKKVQPTPTSSKFGKSRRTTMALKKAQPIEESETVTESSRKSGSKKSQKSPTYTLPKSNKQLMKNIKKRFTMHSVLVDHHSDDEDDEETDEDESEQNESSVSSPEVVEPLAETPTKLITPSSVSSPEVVESLTETPKKLMTPDVSKNNTPFYTPEPEKENQTPVTIGKTPQTPRTPALENSAMMILSYTPVIGPRVKTNLQKTPLSKKKADTPQLRSGYLTPKNDNILVSNIAAKSQSVSKVGNSMYLIDLTSPATANDSSFVYSQSDGSFSSSAGLIDLTTPPSKKLRTPSSTVAKSAQKGLLRSALKNASKTPLSGLRSRLVKETPKSVAKIRLDESIINTPTTPAKGQKRSRPTTPASTTTSKLHSQTRTPTVDSLSISSKPETPKTITNCQDETSKETPVMTTDDLFDTLVGRPSIKKTYTRKSDSPKKHPLPLVSVEGSSELPKTDVDLWVESVVTEATSPPAEPLESFIKKPNRTTQVRSSQYSDITPHESFTDPHNAVPVDPQEATNEKDVSVPLSDDELINMDDKPSIPHAARKSHTPLASKIARSLGNKRQTIGNFFTNMFGKLTVSPVTRVSITDENPSEAVEDLDHDNSEHESDGSEEVYHDSESDHPQEIEKPTEVAMNPSPKLRQSLRDTRKFIGNALTSLNTSKLTMDNTAEIDESLLLSDTYEENVTNQTEAADEHYDLTDLSAIPDATQSNMSTPAKSTRKTFSRDFRAEISPMVGNDNRFIRQVSTPAGRRSTRQRPDVDISPLAVPIRGTPAKSSPSREANSTETEQETSMHVNDETQGSFTPVASGSAQLETVTDIDQNSPMDVASEDNAANSSNASRLESSSADHSFVSPAKEIVSPSPLCTRLSKRVSRSSSANATQHEEQSSAAEEFASDVTSAEHSNINQSQLIESIIGPEQQNDSINEPNADDSNAHVENVMEIVESVATPTESPATTAPSTPLPEIRSKRSARQSIAVMDGKTSTASEENSNKTVPMSESKLPLRVHRLTKRSPLSETETVESSNASPGSNSTVTETVTQDVDEEEASPVRDATNVDNSVLEGQTTDYNAVESQEQSTSSETAFESPIRRGRSSLKQTQTPERLSMTAERQVRRPANGTPLFRKAIFAMCTPTRTSRSSVTKAAPQEETTSRMSRSSRRTTVGEMASVVNEASPIVVAEVDDHVPEQLEASAIISSPAQHTPRTRGSVSNVTTPASTPRTPASVRKSLLTTKAAGSATPTTKVVERNDLSIDEHESVTSTEQCAICEITEGDAVSELTSSKVSRRSTIARKETTPDRQGLIQAEIDVHSESTSQADLEQSSLGQAECDTSLVEQLSESVASPVHADQSKKSSSIKSTPASARKSLRKSSECILAPGEQSIQIANESINTQNFETTATAIDNSSAHEEVLNSSGNTKELAVDQSGYDETPVRASRRSTMNKTRESIAIPTPAEQTSRSRRSSAIQTLTSAKKQTSACDEDSSFVEHQNTSIPKDGSTEDTLNRSVPNVSLDHHTNVNEDVQVQNVTTSDAEPDSSLDDNDLQESMANQTPIKNTSCTRGRLSKSDTPVSTPASDLPKQLVAIKTPSSVRKSLLKPSQQLELIPEKTVDQDESISTTTDTVTPVKTVDTSRLELTPRSVCPVTPIGLDVVFKTPRPVRGTRTPLATLKKTPATPVPQSNVSGQTVGRRSTRRGSSMGKVNDTNEDCQENQAPVTELFSSPIGNKTTPTKLNSSDANMSPFVVEETPRKTVSPSEDATDECVSEKASSTTSSVELCPDLLKHLCERVITLEHAMENLEDPSQQSMDVTAANSTETLEGIKQLLATPAATSTVRKKLLTSSALAVLNETVDLEGLGELLKSPAGDAIGSEIRKALRLSTTSTELEAIGDEESKVEGVHDLMETTANSKRSLSEVSSTNETTDASVNLEGVQHLLKTPAASVSKKPSKSALSTPLNETVSDATANLEGMQQMLATPQTGGASIPVRFRSTRSSTVALDSTMPLEGVHELLKTPAVSASNTSSIVNETICDTTADLEGIQQMLSTPQARDASMPVRTRNTRRSTAALDSTLHLEGVRKLLQTPVAARVLHDDSCKLEGVHDLLKTPAVHAFDKSTSVNETSCDATADLEGVQQMLATPHAGDTSLPVRLRSTRSSTAALDSTLALEGVRKLLQTPVAARVLSNDSSNLEGIHDLLKTPAFNESTAVNETVCDTTADLDGLQQMQATPNVSVAAFSVSEMDNTTDLEGVKHLLKTPVASNESYSLEGVQQLVQTPAASKKLTPSSKSTIVKDNKQHMPTTPHDGSMSMKHRSTRSSTSALNSTAHLDGVKHLLKTSVAARVLPNDSYNLEGVQELLQTPAPTVRKSMRTSTAIKTLDLAGNSPIITNQTVDTLTASISNELFDTSETELNASTTAQVEDMTATNAEVVDSAIEQVDPNSSTSASDSVNLEGIQHLMKTPITARKSLRNSTLKTSDATVVDSPNLTGVQELMTTPMAKSATKNNVAVPKTPGVANLEGVQQLFKTPVAPVSSRKPLRSSTVIEPIRFDESSILEESQQSASLNDSSKLEAVQQLMKTPATVGKSLRSTVSTDVNSLVPNSQNLTGVGQLMTTPQASTSRRVSKVQRIAAASNTTDRNETVDMEGVQQLLTTPNTTAALNSSDDLDGLQQLLGTPVTETSPNNSCNLEGIQRLMTTPAASKKSLRSSVAATDLNLTGLQQLMATPQATSTVKRSTTAPITPSVDTNLDGVQQMFKTPVAPSGSRKNKRSNATTKMNLDESINFEGLQQLLGTPVASTPIVRSARKKHMNDSNLEGVEQLLKMPVANVAAADTTPTNNASTSAPVEAPSTPIQPASLRKKVELASPVVKEAASIEAVDQLNTPRESSTAKTAHKTAQGNSINLSSVQHLFQTPNPPSTGKRRKQNTKTADGKRVLDNSVALEDIKELLRTPIASTTTKKLDDAPLNDTVNMEGLHQLLETPAEKQTSKQIVLEESVSLEGVEQLLKTPTVTDKTSVVEADKLENKVDSSGVSGAPSDRSSDLFSPPVDEQTSSDTVNVAGIIEMLNSSALTPVEDKSGETPVASTSNSIEQIQVDVPSQTPIPTKLGVNISVAVATEVGTPTTQRLRRKLYTKNDPDDKTPERIKTTVVRPVTSNEYLNIMDPNSIAKDESSEEKRNRLGKKLTKPTEELTDSESESSDYEDVKDVEPVRKILPSRASRRNIKTLSEEALAGASPELKYVKPKPPKVIEEPTPVTVVTTAEVLPTINEDSAINSQDLSAGRRKVMFNENIQIKEINSPAIVGDIIQKVSRGRGGKHQKVVQVIVEQHSIKPARRENKQEQKPDESTPVEELETDSSKRTRRGVKRVNYAEESMDKPSEATKRTRRGANKADNAEKIVLAADATATKTVEDENPKRSKREADDSSDPATGVETTSSVNVEDTFDKKTHSTPSESSLPDEKNAVEESTTNSTTMQTSNTASTTSFSGEVKEAEETEEEPKTKRTRRPATKSKAPKKASSRARSKKADSVSEESHDEVAAEPNVSENPTGKEEKSGPIMNDNAGKSSVDTQVLPNDAATPLTKDKVDESDKVDEDSVAKRSRRTVKKKPEPQKSSARAKSKKTDTVQEEEVSHETPSTPEESAQAVPPVNQELSHHAVEDITDTNVEPVIKRSRRAPQKATKDITPSEATDIALPSSTDDSKTHEETDAAVVSPKRVAKKGSTRTAKKKTAELPSDSAEAKAVESKASEATEEVKVKPAPRATAAKGRQRRGVATKVKSIDDVASSMEHQTTAASTETSTEVALPTVPVVEAPIVEQAVADSTSQDEPQPAPAKRGRNARKPAAKSKVLTAEASKDEHEQSEVSTMPPPAMIITPEPTAAASKKPARRGRQKAVVEEQHPELHHTIEESLNESHMVKTMLPSSHTSTPLMRIEEEKPKLTKGGRSRKLNPVVAALIEDDANTPSRRSPRSLRAGSESRTEDSQSVASTSNTKQSRARATSKMSSVDDSHEQSEKKVATITEEETTEDNETADALPTGKSRARRNPPTKRTRGKAAEQPESEELEEVVPKRNRKAPAKYRDAQPDSGTKSEDTEEANIEPAKASARSRRGAKSTKPAPEPTVTTTDATETNDESEAVAQSKPSRSRKVATKRPAATRKKVDVDTEDDEASVVKQAREDEEPVEATSSRRRPLRTRK</sequence>
<feature type="compositionally biased region" description="Low complexity" evidence="1">
    <location>
        <begin position="1320"/>
        <end position="1331"/>
    </location>
</feature>
<dbReference type="GO" id="GO:0005694">
    <property type="term" value="C:chromosome"/>
    <property type="evidence" value="ECO:0007669"/>
    <property type="project" value="TreeGrafter"/>
</dbReference>
<dbReference type="InterPro" id="IPR000253">
    <property type="entry name" value="FHA_dom"/>
</dbReference>
<feature type="compositionally biased region" description="Polar residues" evidence="1">
    <location>
        <begin position="1814"/>
        <end position="1842"/>
    </location>
</feature>
<feature type="compositionally biased region" description="Acidic residues" evidence="1">
    <location>
        <begin position="4115"/>
        <end position="4125"/>
    </location>
</feature>
<feature type="compositionally biased region" description="Polar residues" evidence="1">
    <location>
        <begin position="1163"/>
        <end position="1176"/>
    </location>
</feature>
<feature type="compositionally biased region" description="Basic and acidic residues" evidence="1">
    <location>
        <begin position="3988"/>
        <end position="4002"/>
    </location>
</feature>
<dbReference type="OrthoDB" id="7744856at2759"/>
<feature type="compositionally biased region" description="Acidic residues" evidence="1">
    <location>
        <begin position="1637"/>
        <end position="1648"/>
    </location>
</feature>
<proteinExistence type="predicted"/>
<feature type="compositionally biased region" description="Low complexity" evidence="1">
    <location>
        <begin position="1056"/>
        <end position="1073"/>
    </location>
</feature>
<feature type="region of interest" description="Disordered" evidence="1">
    <location>
        <begin position="1055"/>
        <end position="1220"/>
    </location>
</feature>
<feature type="region of interest" description="Disordered" evidence="1">
    <location>
        <begin position="3114"/>
        <end position="3150"/>
    </location>
</feature>
<evidence type="ECO:0000313" key="2">
    <source>
        <dbReference type="EnsemblMetazoa" id="AAEL000416-PA"/>
    </source>
</evidence>
<dbReference type="GO" id="GO:0051983">
    <property type="term" value="P:regulation of chromosome segregation"/>
    <property type="evidence" value="ECO:0007669"/>
    <property type="project" value="TreeGrafter"/>
</dbReference>
<feature type="compositionally biased region" description="Basic residues" evidence="1">
    <location>
        <begin position="4281"/>
        <end position="4290"/>
    </location>
</feature>
<feature type="compositionally biased region" description="Basic residues" evidence="1">
    <location>
        <begin position="4134"/>
        <end position="4147"/>
    </location>
</feature>
<feature type="compositionally biased region" description="Basic and acidic residues" evidence="1">
    <location>
        <begin position="3505"/>
        <end position="3519"/>
    </location>
</feature>
<dbReference type="InterPro" id="IPR008984">
    <property type="entry name" value="SMAD_FHA_dom_sf"/>
</dbReference>
<feature type="region of interest" description="Disordered" evidence="1">
    <location>
        <begin position="979"/>
        <end position="1012"/>
    </location>
</feature>
<feature type="compositionally biased region" description="Polar residues" evidence="1">
    <location>
        <begin position="1302"/>
        <end position="1319"/>
    </location>
</feature>
<dbReference type="GO" id="GO:0005634">
    <property type="term" value="C:nucleus"/>
    <property type="evidence" value="ECO:0007669"/>
    <property type="project" value="TreeGrafter"/>
</dbReference>
<feature type="compositionally biased region" description="Acidic residues" evidence="1">
    <location>
        <begin position="700"/>
        <end position="709"/>
    </location>
</feature>
<feature type="compositionally biased region" description="Polar residues" evidence="1">
    <location>
        <begin position="1568"/>
        <end position="1583"/>
    </location>
</feature>
<feature type="compositionally biased region" description="Low complexity" evidence="1">
    <location>
        <begin position="3886"/>
        <end position="3896"/>
    </location>
</feature>
<feature type="region of interest" description="Disordered" evidence="1">
    <location>
        <begin position="448"/>
        <end position="517"/>
    </location>
</feature>
<dbReference type="Proteomes" id="UP000008820">
    <property type="component" value="Chromosome 3"/>
</dbReference>
<feature type="compositionally biased region" description="Basic residues" evidence="1">
    <location>
        <begin position="3598"/>
        <end position="3619"/>
    </location>
</feature>
<feature type="region of interest" description="Disordered" evidence="1">
    <location>
        <begin position="698"/>
        <end position="747"/>
    </location>
</feature>
<dbReference type="EnsemblMetazoa" id="AAEL000416-RA">
    <property type="protein sequence ID" value="AAEL000416-PA"/>
    <property type="gene ID" value="AAEL000416"/>
</dbReference>
<feature type="compositionally biased region" description="Polar residues" evidence="1">
    <location>
        <begin position="1121"/>
        <end position="1140"/>
    </location>
</feature>
<feature type="region of interest" description="Disordered" evidence="1">
    <location>
        <begin position="2376"/>
        <end position="2421"/>
    </location>
</feature>
<dbReference type="InParanoid" id="A0A1S4EVV1"/>
<feature type="compositionally biased region" description="Polar residues" evidence="1">
    <location>
        <begin position="883"/>
        <end position="914"/>
    </location>
</feature>
<feature type="compositionally biased region" description="Polar residues" evidence="1">
    <location>
        <begin position="479"/>
        <end position="509"/>
    </location>
</feature>
<feature type="region of interest" description="Disordered" evidence="1">
    <location>
        <begin position="1241"/>
        <end position="1268"/>
    </location>
</feature>
<feature type="compositionally biased region" description="Low complexity" evidence="1">
    <location>
        <begin position="939"/>
        <end position="957"/>
    </location>
</feature>
<feature type="compositionally biased region" description="Polar residues" evidence="1">
    <location>
        <begin position="1624"/>
        <end position="1636"/>
    </location>
</feature>
<protein>
    <submittedName>
        <fullName evidence="2">FHA domain-containing protein</fullName>
    </submittedName>
</protein>
<feature type="compositionally biased region" description="Polar residues" evidence="1">
    <location>
        <begin position="274"/>
        <end position="287"/>
    </location>
</feature>
<feature type="region of interest" description="Disordered" evidence="1">
    <location>
        <begin position="932"/>
        <end position="964"/>
    </location>
</feature>
<keyword evidence="3" id="KW-1185">Reference proteome</keyword>
<feature type="region of interest" description="Disordered" evidence="1">
    <location>
        <begin position="1774"/>
        <end position="1870"/>
    </location>
</feature>
<gene>
    <name evidence="2" type="primary">5577320</name>
</gene>
<feature type="compositionally biased region" description="Low complexity" evidence="1">
    <location>
        <begin position="1180"/>
        <end position="1190"/>
    </location>
</feature>
<reference evidence="2" key="2">
    <citation type="submission" date="2020-05" db="UniProtKB">
        <authorList>
            <consortium name="EnsemblMetazoa"/>
        </authorList>
    </citation>
    <scope>IDENTIFICATION</scope>
    <source>
        <strain evidence="2">LVP_AGWG</strain>
    </source>
</reference>
<feature type="compositionally biased region" description="Polar residues" evidence="1">
    <location>
        <begin position="1090"/>
        <end position="1105"/>
    </location>
</feature>
<feature type="region of interest" description="Disordered" evidence="1">
    <location>
        <begin position="1302"/>
        <end position="1334"/>
    </location>
</feature>
<feature type="compositionally biased region" description="Basic residues" evidence="1">
    <location>
        <begin position="3929"/>
        <end position="3939"/>
    </location>
</feature>
<evidence type="ECO:0000313" key="3">
    <source>
        <dbReference type="Proteomes" id="UP000008820"/>
    </source>
</evidence>
<feature type="compositionally biased region" description="Polar residues" evidence="1">
    <location>
        <begin position="117"/>
        <end position="126"/>
    </location>
</feature>
<feature type="compositionally biased region" description="Low complexity" evidence="1">
    <location>
        <begin position="1787"/>
        <end position="1803"/>
    </location>
</feature>
<feature type="compositionally biased region" description="Low complexity" evidence="1">
    <location>
        <begin position="3563"/>
        <end position="3580"/>
    </location>
</feature>
<feature type="compositionally biased region" description="Low complexity" evidence="1">
    <location>
        <begin position="233"/>
        <end position="244"/>
    </location>
</feature>
<feature type="compositionally biased region" description="Polar residues" evidence="1">
    <location>
        <begin position="1605"/>
        <end position="1614"/>
    </location>
</feature>
<feature type="compositionally biased region" description="Basic and acidic residues" evidence="1">
    <location>
        <begin position="3265"/>
        <end position="3275"/>
    </location>
</feature>
<reference evidence="2 3" key="1">
    <citation type="submission" date="2017-06" db="EMBL/GenBank/DDBJ databases">
        <title>Aedes aegypti genome working group (AGWG) sequencing and assembly.</title>
        <authorList>
            <consortium name="Aedes aegypti Genome Working Group (AGWG)"/>
            <person name="Matthews B.J."/>
        </authorList>
    </citation>
    <scope>NUCLEOTIDE SEQUENCE [LARGE SCALE GENOMIC DNA]</scope>
    <source>
        <strain evidence="2 3">LVP_AGWG</strain>
    </source>
</reference>
<dbReference type="PROSITE" id="PS50006">
    <property type="entry name" value="FHA_DOMAIN"/>
    <property type="match status" value="1"/>
</dbReference>
<feature type="compositionally biased region" description="Polar residues" evidence="1">
    <location>
        <begin position="1649"/>
        <end position="1664"/>
    </location>
</feature>
<feature type="compositionally biased region" description="Basic and acidic residues" evidence="1">
    <location>
        <begin position="4099"/>
        <end position="4111"/>
    </location>
</feature>
<dbReference type="VEuPathDB" id="VectorBase:AAEL000416"/>
<feature type="region of interest" description="Disordered" evidence="1">
    <location>
        <begin position="111"/>
        <end position="172"/>
    </location>
</feature>
<feature type="region of interest" description="Disordered" evidence="1">
    <location>
        <begin position="3258"/>
        <end position="3302"/>
    </location>
</feature>
<feature type="compositionally biased region" description="Basic and acidic residues" evidence="1">
    <location>
        <begin position="3620"/>
        <end position="3633"/>
    </location>
</feature>
<feature type="compositionally biased region" description="Polar residues" evidence="1">
    <location>
        <begin position="816"/>
        <end position="826"/>
    </location>
</feature>
<feature type="compositionally biased region" description="Low complexity" evidence="1">
    <location>
        <begin position="4207"/>
        <end position="4222"/>
    </location>
</feature>
<feature type="compositionally biased region" description="Low complexity" evidence="1">
    <location>
        <begin position="210"/>
        <end position="221"/>
    </location>
</feature>
<feature type="compositionally biased region" description="Basic and acidic residues" evidence="1">
    <location>
        <begin position="3716"/>
        <end position="3728"/>
    </location>
</feature>
<dbReference type="PANTHER" id="PTHR21603:SF18">
    <property type="entry name" value="ANTIGEN KI-67-LIKE PROTEIN"/>
    <property type="match status" value="1"/>
</dbReference>
<feature type="region of interest" description="Disordered" evidence="1">
    <location>
        <begin position="813"/>
        <end position="914"/>
    </location>
</feature>
<feature type="compositionally biased region" description="Basic and acidic residues" evidence="1">
    <location>
        <begin position="4172"/>
        <end position="4185"/>
    </location>
</feature>
<feature type="compositionally biased region" description="Basic and acidic residues" evidence="1">
    <location>
        <begin position="3430"/>
        <end position="3442"/>
    </location>
</feature>
<feature type="region of interest" description="Disordered" evidence="1">
    <location>
        <begin position="1512"/>
        <end position="1680"/>
    </location>
</feature>
<feature type="compositionally biased region" description="Basic and acidic residues" evidence="1">
    <location>
        <begin position="710"/>
        <end position="739"/>
    </location>
</feature>
<feature type="region of interest" description="Disordered" evidence="1">
    <location>
        <begin position="395"/>
        <end position="435"/>
    </location>
</feature>
<dbReference type="GO" id="GO:0007088">
    <property type="term" value="P:regulation of mitotic nuclear division"/>
    <property type="evidence" value="ECO:0007669"/>
    <property type="project" value="TreeGrafter"/>
</dbReference>
<feature type="compositionally biased region" description="Basic residues" evidence="1">
    <location>
        <begin position="3811"/>
        <end position="3823"/>
    </location>
</feature>
<feature type="region of interest" description="Disordered" evidence="1">
    <location>
        <begin position="3424"/>
        <end position="4290"/>
    </location>
</feature>
<feature type="compositionally biased region" description="Polar residues" evidence="1">
    <location>
        <begin position="4077"/>
        <end position="4098"/>
    </location>
</feature>
<dbReference type="PANTHER" id="PTHR21603">
    <property type="entry name" value="ANTIGEN KI-67-LIKE PROTEIN"/>
    <property type="match status" value="1"/>
</dbReference>
<feature type="compositionally biased region" description="Low complexity" evidence="1">
    <location>
        <begin position="469"/>
        <end position="478"/>
    </location>
</feature>
<feature type="compositionally biased region" description="Basic and acidic residues" evidence="1">
    <location>
        <begin position="3470"/>
        <end position="3479"/>
    </location>
</feature>
<feature type="region of interest" description="Disordered" evidence="1">
    <location>
        <begin position="2976"/>
        <end position="3032"/>
    </location>
</feature>
<name>A0A1S4EVV1_AEDAE</name>
<evidence type="ECO:0000256" key="1">
    <source>
        <dbReference type="SAM" id="MobiDB-lite"/>
    </source>
</evidence>
<feature type="region of interest" description="Disordered" evidence="1">
    <location>
        <begin position="605"/>
        <end position="627"/>
    </location>
</feature>
<feature type="compositionally biased region" description="Basic and acidic residues" evidence="1">
    <location>
        <begin position="3833"/>
        <end position="3851"/>
    </location>
</feature>
<dbReference type="Pfam" id="PF00498">
    <property type="entry name" value="FHA"/>
    <property type="match status" value="1"/>
</dbReference>
<feature type="compositionally biased region" description="Basic and acidic residues" evidence="1">
    <location>
        <begin position="3677"/>
        <end position="3693"/>
    </location>
</feature>
<feature type="compositionally biased region" description="Polar residues" evidence="1">
    <location>
        <begin position="2376"/>
        <end position="2389"/>
    </location>
</feature>
<organism evidence="2 3">
    <name type="scientific">Aedes aegypti</name>
    <name type="common">Yellowfever mosquito</name>
    <name type="synonym">Culex aegypti</name>
    <dbReference type="NCBI Taxonomy" id="7159"/>
    <lineage>
        <taxon>Eukaryota</taxon>
        <taxon>Metazoa</taxon>
        <taxon>Ecdysozoa</taxon>
        <taxon>Arthropoda</taxon>
        <taxon>Hexapoda</taxon>
        <taxon>Insecta</taxon>
        <taxon>Pterygota</taxon>
        <taxon>Neoptera</taxon>
        <taxon>Endopterygota</taxon>
        <taxon>Diptera</taxon>
        <taxon>Nematocera</taxon>
        <taxon>Culicoidea</taxon>
        <taxon>Culicidae</taxon>
        <taxon>Culicinae</taxon>
        <taxon>Aedini</taxon>
        <taxon>Aedes</taxon>
        <taxon>Stegomyia</taxon>
    </lineage>
</organism>
<dbReference type="CDD" id="cd22673">
    <property type="entry name" value="FHA_Ki67"/>
    <property type="match status" value="1"/>
</dbReference>